<feature type="compositionally biased region" description="Basic and acidic residues" evidence="5">
    <location>
        <begin position="135"/>
        <end position="150"/>
    </location>
</feature>
<dbReference type="SMART" id="SM01086">
    <property type="entry name" value="ClpB_D2-small"/>
    <property type="match status" value="1"/>
</dbReference>
<feature type="region of interest" description="Disordered" evidence="5">
    <location>
        <begin position="135"/>
        <end position="156"/>
    </location>
</feature>
<dbReference type="SUPFAM" id="SSF52540">
    <property type="entry name" value="P-loop containing nucleoside triphosphate hydrolases"/>
    <property type="match status" value="1"/>
</dbReference>
<feature type="region of interest" description="Disordered" evidence="5">
    <location>
        <begin position="65"/>
        <end position="91"/>
    </location>
</feature>
<dbReference type="NCBIfam" id="NF003745">
    <property type="entry name" value="PRK05342.1"/>
    <property type="match status" value="1"/>
</dbReference>
<evidence type="ECO:0000313" key="7">
    <source>
        <dbReference type="Proteomes" id="UP000694865"/>
    </source>
</evidence>
<dbReference type="PROSITE" id="PS51902">
    <property type="entry name" value="CLPX_ZB"/>
    <property type="match status" value="1"/>
</dbReference>
<dbReference type="GeneID" id="100368402"/>
<feature type="domain" description="ClpX-type ZB" evidence="6">
    <location>
        <begin position="84"/>
        <end position="137"/>
    </location>
</feature>
<dbReference type="CDD" id="cd19497">
    <property type="entry name" value="RecA-like_ClpX"/>
    <property type="match status" value="1"/>
</dbReference>
<evidence type="ECO:0000256" key="2">
    <source>
        <dbReference type="ARBA" id="ARBA00022741"/>
    </source>
</evidence>
<evidence type="ECO:0000313" key="8">
    <source>
        <dbReference type="RefSeq" id="XP_002730831.1"/>
    </source>
</evidence>
<dbReference type="InterPro" id="IPR059067">
    <property type="entry name" value="Znf_ribbon_CLPX-like"/>
</dbReference>
<evidence type="ECO:0000259" key="6">
    <source>
        <dbReference type="PROSITE" id="PS51902"/>
    </source>
</evidence>
<feature type="region of interest" description="Disordered" evidence="5">
    <location>
        <begin position="229"/>
        <end position="248"/>
    </location>
</feature>
<dbReference type="Pfam" id="PF26040">
    <property type="entry name" value="Zn_ribbon_CLPX_N"/>
    <property type="match status" value="1"/>
</dbReference>
<keyword evidence="2" id="KW-0547">Nucleotide-binding</keyword>
<evidence type="ECO:0000256" key="3">
    <source>
        <dbReference type="ARBA" id="ARBA00022833"/>
    </source>
</evidence>
<feature type="compositionally biased region" description="Polar residues" evidence="5">
    <location>
        <begin position="234"/>
        <end position="243"/>
    </location>
</feature>
<dbReference type="InterPro" id="IPR050052">
    <property type="entry name" value="ATP-dep_Clp_protease_ClpX"/>
</dbReference>
<dbReference type="RefSeq" id="XP_002730831.1">
    <property type="nucleotide sequence ID" value="XM_002730785.2"/>
</dbReference>
<dbReference type="Pfam" id="PF07724">
    <property type="entry name" value="AAA_2"/>
    <property type="match status" value="1"/>
</dbReference>
<evidence type="ECO:0000256" key="1">
    <source>
        <dbReference type="ARBA" id="ARBA00022723"/>
    </source>
</evidence>
<dbReference type="InterPro" id="IPR019489">
    <property type="entry name" value="Clp_ATPase_C"/>
</dbReference>
<dbReference type="PANTHER" id="PTHR48102:SF7">
    <property type="entry name" value="ATP-DEPENDENT CLP PROTEASE ATP-BINDING SUBUNIT CLPX-LIKE, MITOCHONDRIAL"/>
    <property type="match status" value="1"/>
</dbReference>
<accession>A0ABM0GIW3</accession>
<keyword evidence="7" id="KW-1185">Reference proteome</keyword>
<feature type="compositionally biased region" description="Gly residues" evidence="5">
    <location>
        <begin position="72"/>
        <end position="89"/>
    </location>
</feature>
<protein>
    <submittedName>
        <fullName evidence="8">ATP-dependent Clp protease ATP-binding subunit clpX-like, mitochondrial-like</fullName>
    </submittedName>
</protein>
<evidence type="ECO:0000256" key="5">
    <source>
        <dbReference type="SAM" id="MobiDB-lite"/>
    </source>
</evidence>
<dbReference type="Gene3D" id="1.10.8.60">
    <property type="match status" value="1"/>
</dbReference>
<dbReference type="PANTHER" id="PTHR48102">
    <property type="entry name" value="ATP-DEPENDENT CLP PROTEASE ATP-BINDING SUBUNIT CLPX-LIKE, MITOCHONDRIAL-RELATED"/>
    <property type="match status" value="1"/>
</dbReference>
<sequence length="608" mass="65752">MPTHFRHSYRSAKYVLSGLKATTNTGSITSRSTGRLFTKFGPVVITKPQAFCCIRYFSATSVCSSNTTDGTTKGGSGKKPPGTGKGGNNKSGQLRCPKCGDPCTHVETFVSSTRFVKCEKCHHFFVVLSETDSKKSMKENQAHQQQRPDRLPPPPPKKIYEYLDKYVIGQAQSKKVLSVAVYNHYKRIYTNPPTTVKPTAEAQENRIQGAIFTPRELLQISGIGNHGSALGASSMPQSGNQSGDAADRRVAGSDLLNSNTHELRVEKSNILLLGPTGSGKTLLAQTLAKCLDVPFAICDCTTLTQAGYVGEDIESVIAKLLMDANFHVDKAQQGKNSNTFLSSVKLICKIPGIHQLRDVGGEGVQQGLLKLLEGTIVNVPERSSRKLRGETVQVDTTNILFVASGAFNGLDRIISRRKQQKYLGFGAPANISPGRRAATAGDILSITEGQDAKADNEERDALLALVESRDLIEFGMIPEFVGRFPVAVSLTSLDEEMLVRILTEPRNALVPQFHALLGMDKAELTFTPGALKAIAQMALERKTGARGLRAIVEGVLLDAMFEVPGSGIVGVHVDDDVVKGNKPAHYIRAPEEHNDGEEVPENKAQASQ</sequence>
<dbReference type="Gene3D" id="3.40.50.300">
    <property type="entry name" value="P-loop containing nucleotide triphosphate hydrolases"/>
    <property type="match status" value="1"/>
</dbReference>
<dbReference type="InterPro" id="IPR027417">
    <property type="entry name" value="P-loop_NTPase"/>
</dbReference>
<dbReference type="InterPro" id="IPR003593">
    <property type="entry name" value="AAA+_ATPase"/>
</dbReference>
<dbReference type="SMART" id="SM00382">
    <property type="entry name" value="AAA"/>
    <property type="match status" value="1"/>
</dbReference>
<keyword evidence="3" id="KW-0862">Zinc</keyword>
<feature type="region of interest" description="Disordered" evidence="5">
    <location>
        <begin position="587"/>
        <end position="608"/>
    </location>
</feature>
<organism evidence="7 8">
    <name type="scientific">Saccoglossus kowalevskii</name>
    <name type="common">Acorn worm</name>
    <dbReference type="NCBI Taxonomy" id="10224"/>
    <lineage>
        <taxon>Eukaryota</taxon>
        <taxon>Metazoa</taxon>
        <taxon>Hemichordata</taxon>
        <taxon>Enteropneusta</taxon>
        <taxon>Harrimaniidae</taxon>
        <taxon>Saccoglossus</taxon>
    </lineage>
</organism>
<dbReference type="InterPro" id="IPR059188">
    <property type="entry name" value="Znf_CLPX-like"/>
</dbReference>
<name>A0ABM0GIW3_SACKO</name>
<proteinExistence type="predicted"/>
<dbReference type="Proteomes" id="UP000694865">
    <property type="component" value="Unplaced"/>
</dbReference>
<reference evidence="8" key="1">
    <citation type="submission" date="2025-08" db="UniProtKB">
        <authorList>
            <consortium name="RefSeq"/>
        </authorList>
    </citation>
    <scope>IDENTIFICATION</scope>
    <source>
        <tissue evidence="8">Testes</tissue>
    </source>
</reference>
<dbReference type="InterPro" id="IPR003959">
    <property type="entry name" value="ATPase_AAA_core"/>
</dbReference>
<evidence type="ECO:0000256" key="4">
    <source>
        <dbReference type="ARBA" id="ARBA00022840"/>
    </source>
</evidence>
<keyword evidence="1" id="KW-0479">Metal-binding</keyword>
<gene>
    <name evidence="8" type="primary">LOC100368402</name>
</gene>
<dbReference type="Pfam" id="PF10431">
    <property type="entry name" value="ClpB_D2-small"/>
    <property type="match status" value="1"/>
</dbReference>
<keyword evidence="4" id="KW-0067">ATP-binding</keyword>